<evidence type="ECO:0000259" key="7">
    <source>
        <dbReference type="Pfam" id="PF01227"/>
    </source>
</evidence>
<dbReference type="GO" id="GO:0008270">
    <property type="term" value="F:zinc ion binding"/>
    <property type="evidence" value="ECO:0007669"/>
    <property type="project" value="TreeGrafter"/>
</dbReference>
<dbReference type="Proteomes" id="UP000001880">
    <property type="component" value="Chromosome"/>
</dbReference>
<dbReference type="PANTHER" id="PTHR11109:SF7">
    <property type="entry name" value="GTP CYCLOHYDROLASE 1"/>
    <property type="match status" value="1"/>
</dbReference>
<dbReference type="InterPro" id="IPR043133">
    <property type="entry name" value="GTP-CH-I_C/QueF"/>
</dbReference>
<dbReference type="PANTHER" id="PTHR11109">
    <property type="entry name" value="GTP CYCLOHYDROLASE I"/>
    <property type="match status" value="1"/>
</dbReference>
<dbReference type="OrthoDB" id="9801207at2"/>
<dbReference type="UniPathway" id="UPA00848">
    <property type="reaction ID" value="UER00151"/>
</dbReference>
<reference evidence="8 9" key="1">
    <citation type="journal article" date="2010" name="Stand. Genomic Sci.">
        <title>Complete genome sequence of Haliangium ochraceum type strain (SMP-2).</title>
        <authorList>
            <consortium name="US DOE Joint Genome Institute (JGI-PGF)"/>
            <person name="Ivanova N."/>
            <person name="Daum C."/>
            <person name="Lang E."/>
            <person name="Abt B."/>
            <person name="Kopitz M."/>
            <person name="Saunders E."/>
            <person name="Lapidus A."/>
            <person name="Lucas S."/>
            <person name="Glavina Del Rio T."/>
            <person name="Nolan M."/>
            <person name="Tice H."/>
            <person name="Copeland A."/>
            <person name="Cheng J.F."/>
            <person name="Chen F."/>
            <person name="Bruce D."/>
            <person name="Goodwin L."/>
            <person name="Pitluck S."/>
            <person name="Mavromatis K."/>
            <person name="Pati A."/>
            <person name="Mikhailova N."/>
            <person name="Chen A."/>
            <person name="Palaniappan K."/>
            <person name="Land M."/>
            <person name="Hauser L."/>
            <person name="Chang Y.J."/>
            <person name="Jeffries C.D."/>
            <person name="Detter J.C."/>
            <person name="Brettin T."/>
            <person name="Rohde M."/>
            <person name="Goker M."/>
            <person name="Bristow J."/>
            <person name="Markowitz V."/>
            <person name="Eisen J.A."/>
            <person name="Hugenholtz P."/>
            <person name="Kyrpides N.C."/>
            <person name="Klenk H.P."/>
        </authorList>
    </citation>
    <scope>NUCLEOTIDE SEQUENCE [LARGE SCALE GENOMIC DNA]</scope>
    <source>
        <strain evidence="9">DSM 14365 / CIP 107738 / JCM 11303 / AJ 13395 / SMP-2</strain>
    </source>
</reference>
<dbReference type="EC" id="3.5.4.16" evidence="4"/>
<dbReference type="Gene3D" id="3.30.1130.10">
    <property type="match status" value="1"/>
</dbReference>
<keyword evidence="9" id="KW-1185">Reference proteome</keyword>
<organism evidence="8 9">
    <name type="scientific">Haliangium ochraceum (strain DSM 14365 / JCM 11303 / SMP-2)</name>
    <dbReference type="NCBI Taxonomy" id="502025"/>
    <lineage>
        <taxon>Bacteria</taxon>
        <taxon>Pseudomonadati</taxon>
        <taxon>Myxococcota</taxon>
        <taxon>Polyangia</taxon>
        <taxon>Haliangiales</taxon>
        <taxon>Kofleriaceae</taxon>
        <taxon>Haliangium</taxon>
    </lineage>
</organism>
<evidence type="ECO:0000256" key="6">
    <source>
        <dbReference type="ARBA" id="ARBA00022801"/>
    </source>
</evidence>
<evidence type="ECO:0000313" key="8">
    <source>
        <dbReference type="EMBL" id="ACY19030.1"/>
    </source>
</evidence>
<sequence>MEKNQRALDLFTKGFESILEGIGELGYDITDANFADTAPRAAKGLHELIHDQAKAQDEVKKLLSKTFPARYTEMVISKHNVAFGVCPHHILPVIYRISLAYIPVKKVLGLSKLSRLARLYARSPMLQEDLTHELCRTLHEDLESEGAAVYIEGLHMCMAARGIGAHEARLVTSAVRGVFLNEPATRNEFIKLVTTAHPPLV</sequence>
<protein>
    <recommendedName>
        <fullName evidence="4">GTP cyclohydrolase I</fullName>
        <ecNumber evidence="4">3.5.4.16</ecNumber>
    </recommendedName>
</protein>
<dbReference type="InterPro" id="IPR001474">
    <property type="entry name" value="GTP_CycHdrlase_I"/>
</dbReference>
<proteinExistence type="inferred from homology"/>
<name>D0LRN8_HALO1</name>
<feature type="domain" description="GTP cyclohydrolase I" evidence="7">
    <location>
        <begin position="16"/>
        <end position="193"/>
    </location>
</feature>
<dbReference type="HOGENOM" id="CLU_049768_3_1_7"/>
<comment type="catalytic activity">
    <reaction evidence="1">
        <text>GTP + H2O = 7,8-dihydroneopterin 3'-triphosphate + formate + H(+)</text>
        <dbReference type="Rhea" id="RHEA:17473"/>
        <dbReference type="ChEBI" id="CHEBI:15377"/>
        <dbReference type="ChEBI" id="CHEBI:15378"/>
        <dbReference type="ChEBI" id="CHEBI:15740"/>
        <dbReference type="ChEBI" id="CHEBI:37565"/>
        <dbReference type="ChEBI" id="CHEBI:58462"/>
        <dbReference type="EC" id="3.5.4.16"/>
    </reaction>
</comment>
<dbReference type="Pfam" id="PF01227">
    <property type="entry name" value="GTP_cyclohydroI"/>
    <property type="match status" value="1"/>
</dbReference>
<comment type="similarity">
    <text evidence="3">Belongs to the GTP cyclohydrolase I family.</text>
</comment>
<dbReference type="GO" id="GO:0003934">
    <property type="term" value="F:GTP cyclohydrolase I activity"/>
    <property type="evidence" value="ECO:0007669"/>
    <property type="project" value="UniProtKB-EC"/>
</dbReference>
<dbReference type="SUPFAM" id="SSF55620">
    <property type="entry name" value="Tetrahydrobiopterin biosynthesis enzymes-like"/>
    <property type="match status" value="1"/>
</dbReference>
<gene>
    <name evidence="8" type="ordered locus">Hoch_6562</name>
</gene>
<dbReference type="GO" id="GO:0046654">
    <property type="term" value="P:tetrahydrofolate biosynthetic process"/>
    <property type="evidence" value="ECO:0007669"/>
    <property type="project" value="InterPro"/>
</dbReference>
<dbReference type="STRING" id="502025.Hoch_6562"/>
<accession>D0LRN8</accession>
<dbReference type="InterPro" id="IPR020602">
    <property type="entry name" value="GTP_CycHdrlase_I_dom"/>
</dbReference>
<dbReference type="GO" id="GO:0006729">
    <property type="term" value="P:tetrahydrobiopterin biosynthetic process"/>
    <property type="evidence" value="ECO:0007669"/>
    <property type="project" value="TreeGrafter"/>
</dbReference>
<evidence type="ECO:0000256" key="4">
    <source>
        <dbReference type="ARBA" id="ARBA00012715"/>
    </source>
</evidence>
<dbReference type="KEGG" id="hoh:Hoch_6562"/>
<evidence type="ECO:0000256" key="5">
    <source>
        <dbReference type="ARBA" id="ARBA00022563"/>
    </source>
</evidence>
<dbReference type="AlphaFoldDB" id="D0LRN8"/>
<evidence type="ECO:0000313" key="9">
    <source>
        <dbReference type="Proteomes" id="UP000001880"/>
    </source>
</evidence>
<keyword evidence="5" id="KW-0554">One-carbon metabolism</keyword>
<evidence type="ECO:0000256" key="2">
    <source>
        <dbReference type="ARBA" id="ARBA00005080"/>
    </source>
</evidence>
<dbReference type="eggNOG" id="COG0302">
    <property type="taxonomic scope" value="Bacteria"/>
</dbReference>
<dbReference type="EMBL" id="CP001804">
    <property type="protein sequence ID" value="ACY19030.1"/>
    <property type="molecule type" value="Genomic_DNA"/>
</dbReference>
<dbReference type="FunFam" id="3.30.1130.10:FF:000001">
    <property type="entry name" value="GTP cyclohydrolase 1"/>
    <property type="match status" value="1"/>
</dbReference>
<dbReference type="GO" id="GO:0005737">
    <property type="term" value="C:cytoplasm"/>
    <property type="evidence" value="ECO:0007669"/>
    <property type="project" value="TreeGrafter"/>
</dbReference>
<keyword evidence="6 8" id="KW-0378">Hydrolase</keyword>
<evidence type="ECO:0000256" key="1">
    <source>
        <dbReference type="ARBA" id="ARBA00001052"/>
    </source>
</evidence>
<evidence type="ECO:0000256" key="3">
    <source>
        <dbReference type="ARBA" id="ARBA00008085"/>
    </source>
</evidence>
<dbReference type="GO" id="GO:0005525">
    <property type="term" value="F:GTP binding"/>
    <property type="evidence" value="ECO:0007669"/>
    <property type="project" value="TreeGrafter"/>
</dbReference>
<comment type="pathway">
    <text evidence="2">Cofactor biosynthesis; 7,8-dihydroneopterin triphosphate biosynthesis; 7,8-dihydroneopterin triphosphate from GTP: step 1/1.</text>
</comment>
<dbReference type="GO" id="GO:0006730">
    <property type="term" value="P:one-carbon metabolic process"/>
    <property type="evidence" value="ECO:0007669"/>
    <property type="project" value="UniProtKB-KW"/>
</dbReference>